<keyword evidence="11 12" id="KW-0539">Nucleus</keyword>
<evidence type="ECO:0000256" key="2">
    <source>
        <dbReference type="ARBA" id="ARBA00010309"/>
    </source>
</evidence>
<keyword evidence="4 12" id="KW-0479">Metal-binding</keyword>
<comment type="subcellular location">
    <subcellularLocation>
        <location evidence="1 12">Nucleus</location>
    </subcellularLocation>
</comment>
<evidence type="ECO:0000256" key="12">
    <source>
        <dbReference type="RuleBase" id="RU366061"/>
    </source>
</evidence>
<feature type="region of interest" description="Disordered" evidence="13">
    <location>
        <begin position="1"/>
        <end position="140"/>
    </location>
</feature>
<dbReference type="Gene3D" id="2.60.120.650">
    <property type="entry name" value="Cupin"/>
    <property type="match status" value="1"/>
</dbReference>
<dbReference type="Pfam" id="PF08007">
    <property type="entry name" value="JmjC_2"/>
    <property type="match status" value="1"/>
</dbReference>
<dbReference type="FunFam" id="3.90.930.40:FF:000001">
    <property type="entry name" value="ribosomal oxygenase 1 isoform X1"/>
    <property type="match status" value="1"/>
</dbReference>
<dbReference type="GO" id="GO:0005730">
    <property type="term" value="C:nucleolus"/>
    <property type="evidence" value="ECO:0007669"/>
    <property type="project" value="TreeGrafter"/>
</dbReference>
<evidence type="ECO:0000256" key="4">
    <source>
        <dbReference type="ARBA" id="ARBA00022723"/>
    </source>
</evidence>
<evidence type="ECO:0000256" key="6">
    <source>
        <dbReference type="ARBA" id="ARBA00022964"/>
    </source>
</evidence>
<organism evidence="15 17">
    <name type="scientific">Rotaria sordida</name>
    <dbReference type="NCBI Taxonomy" id="392033"/>
    <lineage>
        <taxon>Eukaryota</taxon>
        <taxon>Metazoa</taxon>
        <taxon>Spiralia</taxon>
        <taxon>Gnathifera</taxon>
        <taxon>Rotifera</taxon>
        <taxon>Eurotatoria</taxon>
        <taxon>Bdelloidea</taxon>
        <taxon>Philodinida</taxon>
        <taxon>Philodinidae</taxon>
        <taxon>Rotaria</taxon>
    </lineage>
</organism>
<evidence type="ECO:0000256" key="13">
    <source>
        <dbReference type="SAM" id="MobiDB-lite"/>
    </source>
</evidence>
<evidence type="ECO:0000313" key="16">
    <source>
        <dbReference type="EMBL" id="CAF3689736.1"/>
    </source>
</evidence>
<dbReference type="Proteomes" id="UP000663836">
    <property type="component" value="Unassembled WGS sequence"/>
</dbReference>
<dbReference type="AlphaFoldDB" id="A0A813QS98"/>
<keyword evidence="8 12" id="KW-0408">Iron</keyword>
<gene>
    <name evidence="16" type="ORF">JBS370_LOCUS8765</name>
    <name evidence="15" type="ORF">ZHD862_LOCUS861</name>
</gene>
<keyword evidence="3" id="KW-0678">Repressor</keyword>
<dbReference type="EC" id="1.14.11.-" evidence="12"/>
<evidence type="ECO:0000256" key="8">
    <source>
        <dbReference type="ARBA" id="ARBA00023004"/>
    </source>
</evidence>
<dbReference type="InterPro" id="IPR003347">
    <property type="entry name" value="JmjC_dom"/>
</dbReference>
<evidence type="ECO:0000313" key="17">
    <source>
        <dbReference type="Proteomes" id="UP000663864"/>
    </source>
</evidence>
<feature type="compositionally biased region" description="Polar residues" evidence="13">
    <location>
        <begin position="13"/>
        <end position="26"/>
    </location>
</feature>
<dbReference type="PROSITE" id="PS51184">
    <property type="entry name" value="JMJC"/>
    <property type="match status" value="1"/>
</dbReference>
<comment type="cofactor">
    <cofactor evidence="12">
        <name>Fe(2+)</name>
        <dbReference type="ChEBI" id="CHEBI:29033"/>
    </cofactor>
    <text evidence="12">Binds 1 Fe(2+) ion per subunit.</text>
</comment>
<keyword evidence="5" id="KW-0156">Chromatin regulator</keyword>
<comment type="caution">
    <text evidence="15">The sequence shown here is derived from an EMBL/GenBank/DDBJ whole genome shotgun (WGS) entry which is preliminary data.</text>
</comment>
<feature type="domain" description="JmjC" evidence="14">
    <location>
        <begin position="252"/>
        <end position="399"/>
    </location>
</feature>
<evidence type="ECO:0000256" key="1">
    <source>
        <dbReference type="ARBA" id="ARBA00004123"/>
    </source>
</evidence>
<dbReference type="InterPro" id="IPR039994">
    <property type="entry name" value="NO66-like"/>
</dbReference>
<evidence type="ECO:0000256" key="3">
    <source>
        <dbReference type="ARBA" id="ARBA00022491"/>
    </source>
</evidence>
<dbReference type="GO" id="GO:0005506">
    <property type="term" value="F:iron ion binding"/>
    <property type="evidence" value="ECO:0007669"/>
    <property type="project" value="UniProtKB-UniRule"/>
</dbReference>
<keyword evidence="7 12" id="KW-0560">Oxidoreductase</keyword>
<dbReference type="Gene3D" id="3.90.930.40">
    <property type="match status" value="1"/>
</dbReference>
<sequence length="671" mass="76968">MSGPMSAFAQYSEEISSSPQNDSVLSASRKRKRVSMANTNGHSKDKKTNKNRSKSLQPVLSISETNSQSKIIEQLNTTKKSKNSETKFLSPAYPTPYPQRRVIVSGPRHSQIDKPTLEENGETDEDEDEDDEDENEDESPLSAWLHDHVPIADSTLLGEHLFGLLIDPIPIKQFIKRTWQRETLLIQRKQPTYYNGLFSTSDIDDILRDNTLEYGENIDLTFYNSVTSKKERHNPEGRARAAVVWDAYNEGCSVRILNPHAYSTNIWKLLSCLQEYFGSLVGANTYLTPPGSQGFAPHYDDIDAFILQLEGKKHWRVYKPLNDDEVLPIKSSFDLDKNIIENIKPCIDVVLEAGDLLYMPRGYIHYGYTLDDAHSLHLTVSCYQQQTWGDLFKILLPKAVDYAVKTNVKFRQGLPLGYLNQFGLIHSTKKLSMKKRAKFHANCHRLLDELLRESVPIQMDNSVDIMAQKFMHDALPPILTAEEQLTTIQEQGERWNSDLNRVSSVVELEPDTRIRLLRRHCLRVVEHDHNDEDDEDNIVAYYTTDNARNYHDRPLSTLGVDKETLPALEMLFMIYPEYISIDSLPLATIEDKITFVSTLYEKGLVRTEYELEHSDGEDEEEDESDNDEEDESDSDEEDGLVLKRQKVRNESTDDDDDDDDDDEDEDVDDDN</sequence>
<accession>A0A813QS98</accession>
<keyword evidence="6 12" id="KW-0223">Dioxygenase</keyword>
<name>A0A813QS98_9BILA</name>
<proteinExistence type="inferred from homology"/>
<dbReference type="GO" id="GO:0051864">
    <property type="term" value="F:histone H3K36 demethylase activity"/>
    <property type="evidence" value="ECO:0007669"/>
    <property type="project" value="TreeGrafter"/>
</dbReference>
<dbReference type="EMBL" id="CAJNOT010000013">
    <property type="protein sequence ID" value="CAF0771123.1"/>
    <property type="molecule type" value="Genomic_DNA"/>
</dbReference>
<comment type="similarity">
    <text evidence="2">Belongs to the ROX family. NO66 subfamily.</text>
</comment>
<dbReference type="Gene3D" id="1.10.10.1500">
    <property type="entry name" value="JmjC domain-containing ribosomal oxygenase (ROX), dimer domain"/>
    <property type="match status" value="1"/>
</dbReference>
<feature type="compositionally biased region" description="Acidic residues" evidence="13">
    <location>
        <begin position="119"/>
        <end position="139"/>
    </location>
</feature>
<evidence type="ECO:0000256" key="5">
    <source>
        <dbReference type="ARBA" id="ARBA00022853"/>
    </source>
</evidence>
<evidence type="ECO:0000256" key="11">
    <source>
        <dbReference type="ARBA" id="ARBA00023242"/>
    </source>
</evidence>
<dbReference type="GO" id="GO:0032453">
    <property type="term" value="F:histone H3K4 demethylase activity"/>
    <property type="evidence" value="ECO:0007669"/>
    <property type="project" value="TreeGrafter"/>
</dbReference>
<dbReference type="Proteomes" id="UP000663864">
    <property type="component" value="Unassembled WGS sequence"/>
</dbReference>
<dbReference type="PANTHER" id="PTHR13096">
    <property type="entry name" value="MINA53 MYC INDUCED NUCLEAR ANTIGEN"/>
    <property type="match status" value="1"/>
</dbReference>
<evidence type="ECO:0000259" key="14">
    <source>
        <dbReference type="PROSITE" id="PS51184"/>
    </source>
</evidence>
<evidence type="ECO:0000256" key="7">
    <source>
        <dbReference type="ARBA" id="ARBA00023002"/>
    </source>
</evidence>
<feature type="compositionally biased region" description="Acidic residues" evidence="13">
    <location>
        <begin position="652"/>
        <end position="671"/>
    </location>
</feature>
<dbReference type="PANTHER" id="PTHR13096:SF8">
    <property type="entry name" value="RIBOSOMAL OXYGENASE 1"/>
    <property type="match status" value="1"/>
</dbReference>
<evidence type="ECO:0000256" key="10">
    <source>
        <dbReference type="ARBA" id="ARBA00023163"/>
    </source>
</evidence>
<feature type="region of interest" description="Disordered" evidence="13">
    <location>
        <begin position="610"/>
        <end position="671"/>
    </location>
</feature>
<evidence type="ECO:0000313" key="15">
    <source>
        <dbReference type="EMBL" id="CAF0771123.1"/>
    </source>
</evidence>
<evidence type="ECO:0000256" key="9">
    <source>
        <dbReference type="ARBA" id="ARBA00023015"/>
    </source>
</evidence>
<comment type="function">
    <text evidence="12">Oxygenase that can act as both a histone lysine demethylase and a ribosomal histidine hydroxylase.</text>
</comment>
<keyword evidence="9 12" id="KW-0805">Transcription regulation</keyword>
<dbReference type="Pfam" id="PF21233">
    <property type="entry name" value="WHD_RIOX1"/>
    <property type="match status" value="1"/>
</dbReference>
<dbReference type="InterPro" id="IPR049043">
    <property type="entry name" value="WHD_RIOX1"/>
</dbReference>
<feature type="compositionally biased region" description="Acidic residues" evidence="13">
    <location>
        <begin position="615"/>
        <end position="639"/>
    </location>
</feature>
<dbReference type="EMBL" id="CAJOBD010000568">
    <property type="protein sequence ID" value="CAF3689736.1"/>
    <property type="molecule type" value="Genomic_DNA"/>
</dbReference>
<reference evidence="15" key="1">
    <citation type="submission" date="2021-02" db="EMBL/GenBank/DDBJ databases">
        <authorList>
            <person name="Nowell W R."/>
        </authorList>
    </citation>
    <scope>NUCLEOTIDE SEQUENCE</scope>
</reference>
<dbReference type="SUPFAM" id="SSF51197">
    <property type="entry name" value="Clavaminate synthase-like"/>
    <property type="match status" value="1"/>
</dbReference>
<keyword evidence="10 12" id="KW-0804">Transcription</keyword>
<protein>
    <recommendedName>
        <fullName evidence="12">Bifunctional lysine-specific demethylase and histidyl-hydroxylase</fullName>
        <ecNumber evidence="12">1.14.11.-</ecNumber>
    </recommendedName>
</protein>
<feature type="compositionally biased region" description="Polar residues" evidence="13">
    <location>
        <begin position="54"/>
        <end position="75"/>
    </location>
</feature>